<comment type="caution">
    <text evidence="3">The sequence shown here is derived from an EMBL/GenBank/DDBJ whole genome shotgun (WGS) entry which is preliminary data.</text>
</comment>
<feature type="domain" description="Transposase TnpC homeodomain" evidence="2">
    <location>
        <begin position="49"/>
        <end position="124"/>
    </location>
</feature>
<feature type="compositionally biased region" description="Basic and acidic residues" evidence="1">
    <location>
        <begin position="80"/>
        <end position="107"/>
    </location>
</feature>
<evidence type="ECO:0000313" key="4">
    <source>
        <dbReference type="Proteomes" id="UP001160301"/>
    </source>
</evidence>
<name>A0ABT6P473_9BACT</name>
<proteinExistence type="predicted"/>
<dbReference type="EMBL" id="JARZHI010000057">
    <property type="protein sequence ID" value="MDI1435394.1"/>
    <property type="molecule type" value="Genomic_DNA"/>
</dbReference>
<reference evidence="3 4" key="1">
    <citation type="submission" date="2023-04" db="EMBL/GenBank/DDBJ databases">
        <title>The genome sequence of Polyangium sorediatum DSM14670.</title>
        <authorList>
            <person name="Zhang X."/>
        </authorList>
    </citation>
    <scope>NUCLEOTIDE SEQUENCE [LARGE SCALE GENOMIC DNA]</scope>
    <source>
        <strain evidence="3 4">DSM 14670</strain>
    </source>
</reference>
<protein>
    <submittedName>
        <fullName evidence="3">IS66 family transposase</fullName>
    </submittedName>
</protein>
<evidence type="ECO:0000259" key="2">
    <source>
        <dbReference type="Pfam" id="PF13007"/>
    </source>
</evidence>
<dbReference type="Proteomes" id="UP001160301">
    <property type="component" value="Unassembled WGS sequence"/>
</dbReference>
<sequence length="158" mass="17558">MTSPRTNAPQDLVHVRSKLLSMAEEGRVDELVEVVMGLLARVRDENTALAARLQNALRMLYGRRTEKVSAEQLTLMLDALGKDTPEAARDAIGDEPPSEKPNPEPKRPPPHKGRTALPAHLPRKQKVVRVPEAERKCTDCGTEKTCIGYIRSEVLDFV</sequence>
<feature type="region of interest" description="Disordered" evidence="1">
    <location>
        <begin position="80"/>
        <end position="123"/>
    </location>
</feature>
<evidence type="ECO:0000256" key="1">
    <source>
        <dbReference type="SAM" id="MobiDB-lite"/>
    </source>
</evidence>
<dbReference type="InterPro" id="IPR024463">
    <property type="entry name" value="Transposase_TnpC_homeodom"/>
</dbReference>
<organism evidence="3 4">
    <name type="scientific">Polyangium sorediatum</name>
    <dbReference type="NCBI Taxonomy" id="889274"/>
    <lineage>
        <taxon>Bacteria</taxon>
        <taxon>Pseudomonadati</taxon>
        <taxon>Myxococcota</taxon>
        <taxon>Polyangia</taxon>
        <taxon>Polyangiales</taxon>
        <taxon>Polyangiaceae</taxon>
        <taxon>Polyangium</taxon>
    </lineage>
</organism>
<dbReference type="Pfam" id="PF13007">
    <property type="entry name" value="LZ_Tnp_IS66"/>
    <property type="match status" value="1"/>
</dbReference>
<evidence type="ECO:0000313" key="3">
    <source>
        <dbReference type="EMBL" id="MDI1435394.1"/>
    </source>
</evidence>
<keyword evidence="4" id="KW-1185">Reference proteome</keyword>
<feature type="non-terminal residue" evidence="3">
    <location>
        <position position="158"/>
    </location>
</feature>
<gene>
    <name evidence="3" type="ORF">QHF89_38185</name>
</gene>
<accession>A0ABT6P473</accession>